<evidence type="ECO:0000256" key="3">
    <source>
        <dbReference type="ARBA" id="ARBA00007716"/>
    </source>
</evidence>
<evidence type="ECO:0000313" key="14">
    <source>
        <dbReference type="EnsemblPlants" id="HORVU.MOREX.r3.5HG0425120.1"/>
    </source>
</evidence>
<keyword evidence="11" id="KW-0131">Cell cycle</keyword>
<dbReference type="AlphaFoldDB" id="A0A8I6Y5W6"/>
<dbReference type="InterPro" id="IPR033341">
    <property type="entry name" value="SKA3"/>
</dbReference>
<proteinExistence type="inferred from homology"/>
<evidence type="ECO:0000256" key="4">
    <source>
        <dbReference type="ARBA" id="ARBA00022454"/>
    </source>
</evidence>
<comment type="subcellular location">
    <subcellularLocation>
        <location evidence="2">Chromosome</location>
        <location evidence="2">Centromere</location>
        <location evidence="2">Kinetochore</location>
    </subcellularLocation>
    <subcellularLocation>
        <location evidence="1">Cytoplasm</location>
        <location evidence="1">Cytoskeleton</location>
        <location evidence="1">Spindle</location>
    </subcellularLocation>
</comment>
<evidence type="ECO:0000256" key="7">
    <source>
        <dbReference type="ARBA" id="ARBA00022701"/>
    </source>
</evidence>
<dbReference type="EnsemblPlants" id="HORVU.MOREX.r3.5HG0425120.1">
    <property type="protein sequence ID" value="HORVU.MOREX.r3.5HG0425120.1"/>
    <property type="gene ID" value="HORVU.MOREX.r3.5HG0425120"/>
</dbReference>
<evidence type="ECO:0000256" key="5">
    <source>
        <dbReference type="ARBA" id="ARBA00022490"/>
    </source>
</evidence>
<dbReference type="KEGG" id="hvg:123452341"/>
<dbReference type="GO" id="GO:0000278">
    <property type="term" value="P:mitotic cell cycle"/>
    <property type="evidence" value="ECO:0000318"/>
    <property type="project" value="GO_Central"/>
</dbReference>
<keyword evidence="15" id="KW-1185">Reference proteome</keyword>
<dbReference type="GeneID" id="123452341"/>
<name>A0A8I6Y5W6_HORVV</name>
<dbReference type="PANTHER" id="PTHR48118">
    <property type="entry name" value="SPINDLE AND KINETOCHORE-ASSOCIATED PROTEIN 3"/>
    <property type="match status" value="1"/>
</dbReference>
<keyword evidence="10" id="KW-0206">Cytoskeleton</keyword>
<feature type="region of interest" description="Disordered" evidence="13">
    <location>
        <begin position="112"/>
        <end position="139"/>
    </location>
</feature>
<keyword evidence="8" id="KW-0498">Mitosis</keyword>
<reference evidence="14" key="2">
    <citation type="submission" date="2020-10" db="EMBL/GenBank/DDBJ databases">
        <authorList>
            <person name="Scholz U."/>
            <person name="Mascher M."/>
            <person name="Fiebig A."/>
        </authorList>
    </citation>
    <scope>NUCLEOTIDE SEQUENCE [LARGE SCALE GENOMIC DNA]</scope>
    <source>
        <strain evidence="14">cv. Morex</strain>
    </source>
</reference>
<keyword evidence="7" id="KW-0493">Microtubule</keyword>
<keyword evidence="5" id="KW-0963">Cytoplasm</keyword>
<evidence type="ECO:0000256" key="2">
    <source>
        <dbReference type="ARBA" id="ARBA00004629"/>
    </source>
</evidence>
<dbReference type="Proteomes" id="UP000011116">
    <property type="component" value="Chromosome 5H"/>
</dbReference>
<gene>
    <name evidence="14" type="primary">LOC123452341</name>
</gene>
<dbReference type="OrthoDB" id="552789at2759"/>
<accession>A0A8I6Y5W6</accession>
<evidence type="ECO:0000256" key="13">
    <source>
        <dbReference type="SAM" id="MobiDB-lite"/>
    </source>
</evidence>
<keyword evidence="12" id="KW-0137">Centromere</keyword>
<evidence type="ECO:0000256" key="8">
    <source>
        <dbReference type="ARBA" id="ARBA00022776"/>
    </source>
</evidence>
<evidence type="ECO:0000256" key="6">
    <source>
        <dbReference type="ARBA" id="ARBA00022618"/>
    </source>
</evidence>
<dbReference type="RefSeq" id="XP_044984915.1">
    <property type="nucleotide sequence ID" value="XM_045128980.1"/>
</dbReference>
<protein>
    <recommendedName>
        <fullName evidence="16">Spindle and kinetochore-associated protein 3</fullName>
    </recommendedName>
</protein>
<evidence type="ECO:0000313" key="15">
    <source>
        <dbReference type="Proteomes" id="UP000011116"/>
    </source>
</evidence>
<keyword evidence="6" id="KW-0132">Cell division</keyword>
<dbReference type="GO" id="GO:0000776">
    <property type="term" value="C:kinetochore"/>
    <property type="evidence" value="ECO:0000318"/>
    <property type="project" value="GO_Central"/>
</dbReference>
<dbReference type="SMR" id="A0A8I6Y5W6"/>
<evidence type="ECO:0000256" key="9">
    <source>
        <dbReference type="ARBA" id="ARBA00022838"/>
    </source>
</evidence>
<dbReference type="GO" id="GO:0000940">
    <property type="term" value="C:outer kinetochore"/>
    <property type="evidence" value="ECO:0007669"/>
    <property type="project" value="InterPro"/>
</dbReference>
<dbReference type="GO" id="GO:0051301">
    <property type="term" value="P:cell division"/>
    <property type="evidence" value="ECO:0007669"/>
    <property type="project" value="UniProtKB-KW"/>
</dbReference>
<dbReference type="GO" id="GO:0005876">
    <property type="term" value="C:spindle microtubule"/>
    <property type="evidence" value="ECO:0000318"/>
    <property type="project" value="GO_Central"/>
</dbReference>
<evidence type="ECO:0000256" key="10">
    <source>
        <dbReference type="ARBA" id="ARBA00023212"/>
    </source>
</evidence>
<evidence type="ECO:0000256" key="12">
    <source>
        <dbReference type="ARBA" id="ARBA00023328"/>
    </source>
</evidence>
<reference evidence="15" key="1">
    <citation type="journal article" date="2012" name="Nature">
        <title>A physical, genetic and functional sequence assembly of the barley genome.</title>
        <authorList>
            <consortium name="The International Barley Genome Sequencing Consortium"/>
            <person name="Mayer K.F."/>
            <person name="Waugh R."/>
            <person name="Brown J.W."/>
            <person name="Schulman A."/>
            <person name="Langridge P."/>
            <person name="Platzer M."/>
            <person name="Fincher G.B."/>
            <person name="Muehlbauer G.J."/>
            <person name="Sato K."/>
            <person name="Close T.J."/>
            <person name="Wise R.P."/>
            <person name="Stein N."/>
        </authorList>
    </citation>
    <scope>NUCLEOTIDE SEQUENCE [LARGE SCALE GENOMIC DNA]</scope>
    <source>
        <strain evidence="15">cv. Morex</strain>
    </source>
</reference>
<keyword evidence="9" id="KW-0995">Kinetochore</keyword>
<comment type="similarity">
    <text evidence="3">Belongs to the SKA3 family.</text>
</comment>
<evidence type="ECO:0008006" key="16">
    <source>
        <dbReference type="Google" id="ProtNLM"/>
    </source>
</evidence>
<dbReference type="PANTHER" id="PTHR48118:SF1">
    <property type="entry name" value="SPINDLE AND KINETOCHORE-ASSOCIATED PROTEIN 3"/>
    <property type="match status" value="1"/>
</dbReference>
<organism evidence="14 15">
    <name type="scientific">Hordeum vulgare subsp. vulgare</name>
    <name type="common">Domesticated barley</name>
    <dbReference type="NCBI Taxonomy" id="112509"/>
    <lineage>
        <taxon>Eukaryota</taxon>
        <taxon>Viridiplantae</taxon>
        <taxon>Streptophyta</taxon>
        <taxon>Embryophyta</taxon>
        <taxon>Tracheophyta</taxon>
        <taxon>Spermatophyta</taxon>
        <taxon>Magnoliopsida</taxon>
        <taxon>Liliopsida</taxon>
        <taxon>Poales</taxon>
        <taxon>Poaceae</taxon>
        <taxon>BOP clade</taxon>
        <taxon>Pooideae</taxon>
        <taxon>Triticodae</taxon>
        <taxon>Triticeae</taxon>
        <taxon>Hordeinae</taxon>
        <taxon>Hordeum</taxon>
    </lineage>
</organism>
<dbReference type="Gramene" id="HORVU.MOREX.r2.5HG0353330.1">
    <property type="protein sequence ID" value="HORVU.MOREX.r2.5HG0353330.1"/>
    <property type="gene ID" value="HORVU.MOREX.r2.5HG0353330"/>
</dbReference>
<dbReference type="Gramene" id="HORVU.MOREX.r3.5HG0425120.1">
    <property type="protein sequence ID" value="HORVU.MOREX.r3.5HG0425120.1"/>
    <property type="gene ID" value="HORVU.MOREX.r3.5HG0425120"/>
</dbReference>
<keyword evidence="4" id="KW-0158">Chromosome</keyword>
<sequence>MQRRMDALISAMCGSLSEVLTHADSHSRALSDALSRRAIPLESATNAFLQGLDRRVEAAGADLEHLESLAFGTVSVEELLGHCCEALNIVSRHADAIEFRLVSYGYVAPEVEDEVEEEEGRDTGELEVPGNGGFGGSSSVLRSARKRFDDDDDDALFEDSMSLKNFGISDACLATLSSQDIDFSASPKMPDRKPGSVDHQEILEKAEEPTPPQNETDEQDGMIRASKEEYDKLPPYMKSLASWEELHDAVSKLNAYFAGDKAQGRLNQDDVGSIGLGRKGRSYLLILLRLNQLAMETIDGSIFYNLHKNDS</sequence>
<evidence type="ECO:0000256" key="11">
    <source>
        <dbReference type="ARBA" id="ARBA00023306"/>
    </source>
</evidence>
<reference evidence="14" key="3">
    <citation type="submission" date="2022-01" db="UniProtKB">
        <authorList>
            <consortium name="EnsemblPlants"/>
        </authorList>
    </citation>
    <scope>IDENTIFICATION</scope>
    <source>
        <strain evidence="14">subsp. vulgare</strain>
    </source>
</reference>
<dbReference type="GO" id="GO:0007059">
    <property type="term" value="P:chromosome segregation"/>
    <property type="evidence" value="ECO:0000318"/>
    <property type="project" value="GO_Central"/>
</dbReference>
<evidence type="ECO:0000256" key="1">
    <source>
        <dbReference type="ARBA" id="ARBA00004186"/>
    </source>
</evidence>